<dbReference type="InterPro" id="IPR026881">
    <property type="entry name" value="WYL_dom"/>
</dbReference>
<dbReference type="PANTHER" id="PTHR34580:SF1">
    <property type="entry name" value="PROTEIN PAFC"/>
    <property type="match status" value="1"/>
</dbReference>
<evidence type="ECO:0000313" key="3">
    <source>
        <dbReference type="Proteomes" id="UP000576082"/>
    </source>
</evidence>
<dbReference type="Pfam" id="PF13280">
    <property type="entry name" value="WYL"/>
    <property type="match status" value="1"/>
</dbReference>
<evidence type="ECO:0000259" key="1">
    <source>
        <dbReference type="Pfam" id="PF13280"/>
    </source>
</evidence>
<name>A0A7X9P0L1_9BACT</name>
<evidence type="ECO:0000313" key="2">
    <source>
        <dbReference type="EMBL" id="NME67361.1"/>
    </source>
</evidence>
<dbReference type="Proteomes" id="UP000576082">
    <property type="component" value="Unassembled WGS sequence"/>
</dbReference>
<keyword evidence="3" id="KW-1185">Reference proteome</keyword>
<accession>A0A7X9P0L1</accession>
<gene>
    <name evidence="2" type="ORF">HHU12_05235</name>
</gene>
<proteinExistence type="predicted"/>
<organism evidence="2 3">
    <name type="scientific">Flammeovirga aprica JL-4</name>
    <dbReference type="NCBI Taxonomy" id="694437"/>
    <lineage>
        <taxon>Bacteria</taxon>
        <taxon>Pseudomonadati</taxon>
        <taxon>Bacteroidota</taxon>
        <taxon>Cytophagia</taxon>
        <taxon>Cytophagales</taxon>
        <taxon>Flammeovirgaceae</taxon>
        <taxon>Flammeovirga</taxon>
    </lineage>
</organism>
<feature type="domain" description="WYL" evidence="1">
    <location>
        <begin position="129"/>
        <end position="192"/>
    </location>
</feature>
<reference evidence="2 3" key="1">
    <citation type="submission" date="2020-04" db="EMBL/GenBank/DDBJ databases">
        <title>Flammeovirga sp. SR4, a novel species isolated from seawater.</title>
        <authorList>
            <person name="Wang X."/>
        </authorList>
    </citation>
    <scope>NUCLEOTIDE SEQUENCE [LARGE SCALE GENOMIC DNA]</scope>
    <source>
        <strain evidence="2 3">ATCC 23126</strain>
    </source>
</reference>
<dbReference type="PANTHER" id="PTHR34580">
    <property type="match status" value="1"/>
</dbReference>
<comment type="caution">
    <text evidence="2">The sequence shown here is derived from an EMBL/GenBank/DDBJ whole genome shotgun (WGS) entry which is preliminary data.</text>
</comment>
<protein>
    <submittedName>
        <fullName evidence="2">WYL domain-containing protein</fullName>
    </submittedName>
</protein>
<dbReference type="AlphaFoldDB" id="A0A7X9P0L1"/>
<dbReference type="InterPro" id="IPR051534">
    <property type="entry name" value="CBASS_pafABC_assoc_protein"/>
</dbReference>
<sequence length="296" mass="35029">MPAPKKQLYRIIEIIRLLETIGISSEDYCKKFGKHRNQFKNDRDLIEDMYYPLTIVSRNEVSRVKTYYFSKDQKFRQPLLSSTDKELLFDQLRLLKEIDYEAFKRINNSVSILINDSILIPDNRFLLYEKLSFAIQNQKKVRLYNYISRGEVKDYKIEPIELTSNKEQLYAYDCESKTCKTFKLSRINGVEVSKEQSTHQQHYIIKFHDSFGFSSPLEEVLPVSFKMTKKANNIFCEEFPCSSNEVKKLSDNQYEFNSKVGKYTGVGRFVLGMLDQISDVQPQEFRDHLIKIMRNF</sequence>
<dbReference type="RefSeq" id="WP_169655653.1">
    <property type="nucleotide sequence ID" value="NZ_JABANE010000010.1"/>
</dbReference>
<dbReference type="EMBL" id="JABANE010000010">
    <property type="protein sequence ID" value="NME67361.1"/>
    <property type="molecule type" value="Genomic_DNA"/>
</dbReference>
<dbReference type="PROSITE" id="PS52050">
    <property type="entry name" value="WYL"/>
    <property type="match status" value="1"/>
</dbReference>